<keyword evidence="3" id="KW-0238">DNA-binding</keyword>
<accession>A0A9W6NE09</accession>
<evidence type="ECO:0000256" key="2">
    <source>
        <dbReference type="ARBA" id="ARBA00023015"/>
    </source>
</evidence>
<reference evidence="6" key="2">
    <citation type="submission" date="2023-01" db="EMBL/GenBank/DDBJ databases">
        <authorList>
            <person name="Sun Q."/>
            <person name="Evtushenko L."/>
        </authorList>
    </citation>
    <scope>NUCLEOTIDE SEQUENCE</scope>
    <source>
        <strain evidence="6">VKM B-2935</strain>
    </source>
</reference>
<protein>
    <submittedName>
        <fullName evidence="6">Transcriptional regulator</fullName>
    </submittedName>
</protein>
<gene>
    <name evidence="6" type="ORF">GCM10017655_05700</name>
</gene>
<dbReference type="PANTHER" id="PTHR30537">
    <property type="entry name" value="HTH-TYPE TRANSCRIPTIONAL REGULATOR"/>
    <property type="match status" value="1"/>
</dbReference>
<dbReference type="InterPro" id="IPR005119">
    <property type="entry name" value="LysR_subst-bd"/>
</dbReference>
<dbReference type="InterPro" id="IPR036390">
    <property type="entry name" value="WH_DNA-bd_sf"/>
</dbReference>
<evidence type="ECO:0000313" key="6">
    <source>
        <dbReference type="EMBL" id="GLK87508.1"/>
    </source>
</evidence>
<dbReference type="PROSITE" id="PS50931">
    <property type="entry name" value="HTH_LYSR"/>
    <property type="match status" value="1"/>
</dbReference>
<dbReference type="GO" id="GO:0043565">
    <property type="term" value="F:sequence-specific DNA binding"/>
    <property type="evidence" value="ECO:0007669"/>
    <property type="project" value="TreeGrafter"/>
</dbReference>
<dbReference type="SUPFAM" id="SSF53850">
    <property type="entry name" value="Periplasmic binding protein-like II"/>
    <property type="match status" value="1"/>
</dbReference>
<comment type="caution">
    <text evidence="6">The sequence shown here is derived from an EMBL/GenBank/DDBJ whole genome shotgun (WGS) entry which is preliminary data.</text>
</comment>
<dbReference type="Pfam" id="PF03466">
    <property type="entry name" value="LysR_substrate"/>
    <property type="match status" value="1"/>
</dbReference>
<keyword evidence="7" id="KW-1185">Reference proteome</keyword>
<dbReference type="InterPro" id="IPR036388">
    <property type="entry name" value="WH-like_DNA-bd_sf"/>
</dbReference>
<dbReference type="Gene3D" id="3.40.190.290">
    <property type="match status" value="1"/>
</dbReference>
<evidence type="ECO:0000256" key="4">
    <source>
        <dbReference type="ARBA" id="ARBA00023163"/>
    </source>
</evidence>
<dbReference type="SUPFAM" id="SSF46785">
    <property type="entry name" value="Winged helix' DNA-binding domain"/>
    <property type="match status" value="1"/>
</dbReference>
<dbReference type="FunFam" id="1.10.10.10:FF:000001">
    <property type="entry name" value="LysR family transcriptional regulator"/>
    <property type="match status" value="1"/>
</dbReference>
<dbReference type="Pfam" id="PF00126">
    <property type="entry name" value="HTH_1"/>
    <property type="match status" value="1"/>
</dbReference>
<name>A0A9W6NE09_9PSED</name>
<feature type="domain" description="HTH lysR-type" evidence="5">
    <location>
        <begin position="1"/>
        <end position="59"/>
    </location>
</feature>
<keyword evidence="4" id="KW-0804">Transcription</keyword>
<dbReference type="RefSeq" id="WP_271193756.1">
    <property type="nucleotide sequence ID" value="NZ_BSFN01000001.1"/>
</dbReference>
<dbReference type="PANTHER" id="PTHR30537:SF72">
    <property type="entry name" value="LYSR FAMILY TRANSCRIPTIONAL REGULATOR"/>
    <property type="match status" value="1"/>
</dbReference>
<keyword evidence="2" id="KW-0805">Transcription regulation</keyword>
<dbReference type="CDD" id="cd08472">
    <property type="entry name" value="PBP2_CrgA_like_3"/>
    <property type="match status" value="1"/>
</dbReference>
<dbReference type="GO" id="GO:0003700">
    <property type="term" value="F:DNA-binding transcription factor activity"/>
    <property type="evidence" value="ECO:0007669"/>
    <property type="project" value="InterPro"/>
</dbReference>
<evidence type="ECO:0000259" key="5">
    <source>
        <dbReference type="PROSITE" id="PS50931"/>
    </source>
</evidence>
<evidence type="ECO:0000256" key="3">
    <source>
        <dbReference type="ARBA" id="ARBA00023125"/>
    </source>
</evidence>
<organism evidence="6 7">
    <name type="scientific">Pseudomonas turukhanskensis</name>
    <dbReference type="NCBI Taxonomy" id="1806536"/>
    <lineage>
        <taxon>Bacteria</taxon>
        <taxon>Pseudomonadati</taxon>
        <taxon>Pseudomonadota</taxon>
        <taxon>Gammaproteobacteria</taxon>
        <taxon>Pseudomonadales</taxon>
        <taxon>Pseudomonadaceae</taxon>
        <taxon>Pseudomonas</taxon>
    </lineage>
</organism>
<evidence type="ECO:0000256" key="1">
    <source>
        <dbReference type="ARBA" id="ARBA00009437"/>
    </source>
</evidence>
<dbReference type="Gene3D" id="1.10.10.10">
    <property type="entry name" value="Winged helix-like DNA-binding domain superfamily/Winged helix DNA-binding domain"/>
    <property type="match status" value="1"/>
</dbReference>
<dbReference type="Proteomes" id="UP001143328">
    <property type="component" value="Unassembled WGS sequence"/>
</dbReference>
<proteinExistence type="inferred from homology"/>
<dbReference type="InterPro" id="IPR000847">
    <property type="entry name" value="LysR_HTH_N"/>
</dbReference>
<dbReference type="FunFam" id="3.40.190.290:FF:000001">
    <property type="entry name" value="Transcriptional regulator, LysR family"/>
    <property type="match status" value="1"/>
</dbReference>
<dbReference type="GO" id="GO:0006351">
    <property type="term" value="P:DNA-templated transcription"/>
    <property type="evidence" value="ECO:0007669"/>
    <property type="project" value="TreeGrafter"/>
</dbReference>
<reference evidence="6" key="1">
    <citation type="journal article" date="2014" name="Int. J. Syst. Evol. Microbiol.">
        <title>Complete genome sequence of Corynebacterium casei LMG S-19264T (=DSM 44701T), isolated from a smear-ripened cheese.</title>
        <authorList>
            <consortium name="US DOE Joint Genome Institute (JGI-PGF)"/>
            <person name="Walter F."/>
            <person name="Albersmeier A."/>
            <person name="Kalinowski J."/>
            <person name="Ruckert C."/>
        </authorList>
    </citation>
    <scope>NUCLEOTIDE SEQUENCE</scope>
    <source>
        <strain evidence="6">VKM B-2935</strain>
    </source>
</reference>
<dbReference type="EMBL" id="BSFN01000001">
    <property type="protein sequence ID" value="GLK87508.1"/>
    <property type="molecule type" value="Genomic_DNA"/>
</dbReference>
<evidence type="ECO:0000313" key="7">
    <source>
        <dbReference type="Proteomes" id="UP001143328"/>
    </source>
</evidence>
<dbReference type="AlphaFoldDB" id="A0A9W6NE09"/>
<sequence>MNKLDLYKTFARVTELASFTQASESLGLPKSTVSEHVRLLEDLLGARLLQRTTRKVQATQDGLVLYERCKDMLDQVDELESLFRQDQSVLRGRLRIDLPTVTAREYVLPHLPQFSDLHPQIELEISATDRRVDLVREGFDCVMRVGELPDASLVARPLGALRQANYASPAYLERYGTPRTLDDLAHHRLVHYVTTFGSRSVGFEYQQNGKRHCLPMAGTVTVNNTDCYNAACLAGFGIVQAPVAGKRESLARGELVEVLPEWVPAPMNVTLLYAHRRNLPQRVKVFMEWLAVTMQPHLNA</sequence>
<dbReference type="InterPro" id="IPR058163">
    <property type="entry name" value="LysR-type_TF_proteobact-type"/>
</dbReference>
<comment type="similarity">
    <text evidence="1">Belongs to the LysR transcriptional regulatory family.</text>
</comment>